<evidence type="ECO:0000256" key="7">
    <source>
        <dbReference type="RuleBase" id="RU362028"/>
    </source>
</evidence>
<dbReference type="Gene3D" id="3.30.2350.10">
    <property type="entry name" value="Pseudouridine synthase"/>
    <property type="match status" value="1"/>
</dbReference>
<evidence type="ECO:0000313" key="9">
    <source>
        <dbReference type="EMBL" id="TCO78969.1"/>
    </source>
</evidence>
<evidence type="ECO:0000256" key="5">
    <source>
        <dbReference type="PIRSR" id="PIRSR606225-1"/>
    </source>
</evidence>
<dbReference type="InterPro" id="IPR050188">
    <property type="entry name" value="RluA_PseudoU_synthase"/>
</dbReference>
<dbReference type="InterPro" id="IPR006225">
    <property type="entry name" value="PsdUridine_synth_RluC/D"/>
</dbReference>
<dbReference type="Pfam" id="PF01479">
    <property type="entry name" value="S4"/>
    <property type="match status" value="1"/>
</dbReference>
<dbReference type="CDD" id="cd00165">
    <property type="entry name" value="S4"/>
    <property type="match status" value="1"/>
</dbReference>
<dbReference type="InterPro" id="IPR006145">
    <property type="entry name" value="PsdUridine_synth_RsuA/RluA"/>
</dbReference>
<dbReference type="PANTHER" id="PTHR21600">
    <property type="entry name" value="MITOCHONDRIAL RNA PSEUDOURIDINE SYNTHASE"/>
    <property type="match status" value="1"/>
</dbReference>
<dbReference type="CDD" id="cd02869">
    <property type="entry name" value="PseudoU_synth_RluA_like"/>
    <property type="match status" value="1"/>
</dbReference>
<feature type="active site" evidence="5">
    <location>
        <position position="139"/>
    </location>
</feature>
<dbReference type="InterPro" id="IPR036986">
    <property type="entry name" value="S4_RNA-bd_sf"/>
</dbReference>
<evidence type="ECO:0000256" key="3">
    <source>
        <dbReference type="ARBA" id="ARBA00022884"/>
    </source>
</evidence>
<comment type="caution">
    <text evidence="9">The sequence shown here is derived from an EMBL/GenBank/DDBJ whole genome shotgun (WGS) entry which is preliminary data.</text>
</comment>
<dbReference type="Gene3D" id="3.10.290.10">
    <property type="entry name" value="RNA-binding S4 domain"/>
    <property type="match status" value="1"/>
</dbReference>
<dbReference type="Proteomes" id="UP000294919">
    <property type="component" value="Unassembled WGS sequence"/>
</dbReference>
<dbReference type="RefSeq" id="WP_165916196.1">
    <property type="nucleotide sequence ID" value="NZ_SLWV01000003.1"/>
</dbReference>
<gene>
    <name evidence="9" type="ORF">EV214_10319</name>
</gene>
<comment type="function">
    <text evidence="7">Responsible for synthesis of pseudouridine from uracil.</text>
</comment>
<reference evidence="9 10" key="1">
    <citation type="submission" date="2019-03" db="EMBL/GenBank/DDBJ databases">
        <title>Genomic Encyclopedia of Type Strains, Phase IV (KMG-IV): sequencing the most valuable type-strain genomes for metagenomic binning, comparative biology and taxonomic classification.</title>
        <authorList>
            <person name="Goeker M."/>
        </authorList>
    </citation>
    <scope>NUCLEOTIDE SEQUENCE [LARGE SCALE GENOMIC DNA]</scope>
    <source>
        <strain evidence="9 10">DSM 102940</strain>
    </source>
</reference>
<proteinExistence type="inferred from homology"/>
<dbReference type="InterPro" id="IPR006224">
    <property type="entry name" value="PsdUridine_synth_RluA-like_CS"/>
</dbReference>
<dbReference type="GO" id="GO:0003723">
    <property type="term" value="F:RNA binding"/>
    <property type="evidence" value="ECO:0007669"/>
    <property type="project" value="UniProtKB-KW"/>
</dbReference>
<dbReference type="PROSITE" id="PS01129">
    <property type="entry name" value="PSI_RLU"/>
    <property type="match status" value="1"/>
</dbReference>
<dbReference type="PROSITE" id="PS50889">
    <property type="entry name" value="S4"/>
    <property type="match status" value="1"/>
</dbReference>
<dbReference type="InterPro" id="IPR020103">
    <property type="entry name" value="PsdUridine_synth_cat_dom_sf"/>
</dbReference>
<organism evidence="9 10">
    <name type="scientific">Marinisporobacter balticus</name>
    <dbReference type="NCBI Taxonomy" id="2018667"/>
    <lineage>
        <taxon>Bacteria</taxon>
        <taxon>Bacillati</taxon>
        <taxon>Bacillota</taxon>
        <taxon>Clostridia</taxon>
        <taxon>Peptostreptococcales</taxon>
        <taxon>Thermotaleaceae</taxon>
        <taxon>Marinisporobacter</taxon>
    </lineage>
</organism>
<dbReference type="PANTHER" id="PTHR21600:SF44">
    <property type="entry name" value="RIBOSOMAL LARGE SUBUNIT PSEUDOURIDINE SYNTHASE D"/>
    <property type="match status" value="1"/>
</dbReference>
<sequence length="307" mass="35254">MDIQKFFVDDMDEEKRLDLYLSDALADMSRSFIQKLIEKGKIKINGKPIKIKKHKIKANDVIEIEIPEPERLKIEAENIPVEIIYEDDDLLVVNKPQGMVVHPAPGNYQGTLVNALMYHCKNLSSINGVIRPGIVHRIDKDTSGLLMVAKNDQAHKCLAEQLKEHSINRKYIALVYGNIKEEKGTIQAPIGRDPNNRLKMAVVERNSKDAITHFRVLKRFKGYTLIEAKLETGRTHQIRVHMTYINHPLVGDPVYGPSKQKFRLKGQMLHAKTLGFRHPAKGTFMEFQADLPDYFTKLIKMLEDKYM</sequence>
<keyword evidence="3 6" id="KW-0694">RNA-binding</keyword>
<name>A0A4R2L4R3_9FIRM</name>
<dbReference type="NCBIfam" id="TIGR00005">
    <property type="entry name" value="rluA_subfam"/>
    <property type="match status" value="1"/>
</dbReference>
<evidence type="ECO:0000256" key="2">
    <source>
        <dbReference type="ARBA" id="ARBA00010876"/>
    </source>
</evidence>
<comment type="catalytic activity">
    <reaction evidence="1 7">
        <text>a uridine in RNA = a pseudouridine in RNA</text>
        <dbReference type="Rhea" id="RHEA:48348"/>
        <dbReference type="Rhea" id="RHEA-COMP:12068"/>
        <dbReference type="Rhea" id="RHEA-COMP:12069"/>
        <dbReference type="ChEBI" id="CHEBI:65314"/>
        <dbReference type="ChEBI" id="CHEBI:65315"/>
    </reaction>
</comment>
<keyword evidence="10" id="KW-1185">Reference proteome</keyword>
<dbReference type="SMART" id="SM00363">
    <property type="entry name" value="S4"/>
    <property type="match status" value="1"/>
</dbReference>
<evidence type="ECO:0000259" key="8">
    <source>
        <dbReference type="SMART" id="SM00363"/>
    </source>
</evidence>
<evidence type="ECO:0000256" key="4">
    <source>
        <dbReference type="ARBA" id="ARBA00023235"/>
    </source>
</evidence>
<evidence type="ECO:0000256" key="1">
    <source>
        <dbReference type="ARBA" id="ARBA00000073"/>
    </source>
</evidence>
<dbReference type="SUPFAM" id="SSF55120">
    <property type="entry name" value="Pseudouridine synthase"/>
    <property type="match status" value="1"/>
</dbReference>
<dbReference type="AlphaFoldDB" id="A0A4R2L4R3"/>
<dbReference type="SUPFAM" id="SSF55174">
    <property type="entry name" value="Alpha-L RNA-binding motif"/>
    <property type="match status" value="1"/>
</dbReference>
<dbReference type="GO" id="GO:0120159">
    <property type="term" value="F:rRNA pseudouridine synthase activity"/>
    <property type="evidence" value="ECO:0007669"/>
    <property type="project" value="UniProtKB-ARBA"/>
</dbReference>
<evidence type="ECO:0000313" key="10">
    <source>
        <dbReference type="Proteomes" id="UP000294919"/>
    </source>
</evidence>
<feature type="domain" description="RNA-binding S4" evidence="8">
    <location>
        <begin position="15"/>
        <end position="80"/>
    </location>
</feature>
<dbReference type="Pfam" id="PF00849">
    <property type="entry name" value="PseudoU_synth_2"/>
    <property type="match status" value="1"/>
</dbReference>
<comment type="similarity">
    <text evidence="2 7">Belongs to the pseudouridine synthase RluA family.</text>
</comment>
<dbReference type="GO" id="GO:0000455">
    <property type="term" value="P:enzyme-directed rRNA pseudouridine synthesis"/>
    <property type="evidence" value="ECO:0007669"/>
    <property type="project" value="TreeGrafter"/>
</dbReference>
<dbReference type="EMBL" id="SLWV01000003">
    <property type="protein sequence ID" value="TCO78969.1"/>
    <property type="molecule type" value="Genomic_DNA"/>
</dbReference>
<dbReference type="InterPro" id="IPR002942">
    <property type="entry name" value="S4_RNA-bd"/>
</dbReference>
<protein>
    <recommendedName>
        <fullName evidence="7">Pseudouridine synthase</fullName>
        <ecNumber evidence="7">5.4.99.-</ecNumber>
    </recommendedName>
</protein>
<dbReference type="FunFam" id="3.30.2350.10:FF:000006">
    <property type="entry name" value="Pseudouridine synthase"/>
    <property type="match status" value="1"/>
</dbReference>
<accession>A0A4R2L4R3</accession>
<evidence type="ECO:0000256" key="6">
    <source>
        <dbReference type="PROSITE-ProRule" id="PRU00182"/>
    </source>
</evidence>
<keyword evidence="4 7" id="KW-0413">Isomerase</keyword>
<dbReference type="EC" id="5.4.99.-" evidence="7"/>